<feature type="domain" description="Four-carbon acid sugar kinase N-terminal" evidence="1">
    <location>
        <begin position="10"/>
        <end position="147"/>
    </location>
</feature>
<dbReference type="InterPro" id="IPR042213">
    <property type="entry name" value="NBD_C_sf"/>
</dbReference>
<name>A0A381XI88_9ZZZZ</name>
<dbReference type="InterPro" id="IPR010737">
    <property type="entry name" value="4-carb_acid_sugar_kinase_N"/>
</dbReference>
<organism evidence="2">
    <name type="scientific">marine metagenome</name>
    <dbReference type="NCBI Taxonomy" id="408172"/>
    <lineage>
        <taxon>unclassified sequences</taxon>
        <taxon>metagenomes</taxon>
        <taxon>ecological metagenomes</taxon>
    </lineage>
</organism>
<sequence length="307" mass="32688">VNAGLEIAGSDCMVIDLETRHDSVALAAQRVRKIHQTAARDRCHKIDSVLRGNWPHEVKALLDMGFAIDVVPSFPDAGRRCRYGVVYVDDVPVAESASAADALNPIKSSRPTELLRAAGCTDRDVRVVDANDNNELAQAAQRCRAEGRMLVGPSGAIQAFAATFRRPRSRQKFVLRTPILVVCGSLHPVSRSQIRRLQCPLYTLNETFQISDHLSVLTTIEPTITPDLNAAWATARALASLTNAAAPVGTLVVIGGDTAAAILGNEPVKVLGNLGVAIPVSDRNGQLLVTKGGGIGKPDTLLDLLSA</sequence>
<dbReference type="SUPFAM" id="SSF142764">
    <property type="entry name" value="YgbK-like"/>
    <property type="match status" value="1"/>
</dbReference>
<dbReference type="Gene3D" id="3.40.980.20">
    <property type="entry name" value="Four-carbon acid sugar kinase, nucleotide binding domain"/>
    <property type="match status" value="1"/>
</dbReference>
<feature type="non-terminal residue" evidence="2">
    <location>
        <position position="1"/>
    </location>
</feature>
<proteinExistence type="predicted"/>
<dbReference type="AlphaFoldDB" id="A0A381XI88"/>
<dbReference type="Gene3D" id="3.40.50.10840">
    <property type="entry name" value="Putative sugar-binding, N-terminal domain"/>
    <property type="match status" value="1"/>
</dbReference>
<dbReference type="Pfam" id="PF07005">
    <property type="entry name" value="SBD_N"/>
    <property type="match status" value="1"/>
</dbReference>
<dbReference type="EMBL" id="UINC01015151">
    <property type="protein sequence ID" value="SVA64013.1"/>
    <property type="molecule type" value="Genomic_DNA"/>
</dbReference>
<accession>A0A381XI88</accession>
<evidence type="ECO:0000259" key="1">
    <source>
        <dbReference type="Pfam" id="PF07005"/>
    </source>
</evidence>
<evidence type="ECO:0000313" key="2">
    <source>
        <dbReference type="EMBL" id="SVA64013.1"/>
    </source>
</evidence>
<reference evidence="2" key="1">
    <citation type="submission" date="2018-05" db="EMBL/GenBank/DDBJ databases">
        <authorList>
            <person name="Lanie J.A."/>
            <person name="Ng W.-L."/>
            <person name="Kazmierczak K.M."/>
            <person name="Andrzejewski T.M."/>
            <person name="Davidsen T.M."/>
            <person name="Wayne K.J."/>
            <person name="Tettelin H."/>
            <person name="Glass J.I."/>
            <person name="Rusch D."/>
            <person name="Podicherti R."/>
            <person name="Tsui H.-C.T."/>
            <person name="Winkler M.E."/>
        </authorList>
    </citation>
    <scope>NUCLEOTIDE SEQUENCE</scope>
</reference>
<gene>
    <name evidence="2" type="ORF">METZ01_LOCUS116867</name>
</gene>
<dbReference type="InterPro" id="IPR037051">
    <property type="entry name" value="4-carb_acid_sugar_kinase_N_sf"/>
</dbReference>
<protein>
    <recommendedName>
        <fullName evidence="1">Four-carbon acid sugar kinase N-terminal domain-containing protein</fullName>
    </recommendedName>
</protein>